<sequence>MGFPRAERVLAGFSCALALTVSSGTLAAQPAGAASIYCCDVGGQPVCGDILPAACYGRAYREMSPSGIVRRTVPAPLTADEIAQRAAAEHKRRAEEAERMRQLRLDQALLETYRSVQDLDSRRDRELRDLDRSIRELRARESELIERQRAMIDEATHTDKSDVAASLEADIRLLDSEIAVQSSVVAAKLRERSAVVERFEEHRRRYVELTSAPESARIPPMPRR</sequence>
<dbReference type="Proteomes" id="UP000013047">
    <property type="component" value="Unassembled WGS sequence"/>
</dbReference>
<evidence type="ECO:0000313" key="2">
    <source>
        <dbReference type="EMBL" id="ENO96863.1"/>
    </source>
</evidence>
<dbReference type="OrthoDB" id="5298412at2"/>
<evidence type="ECO:0008006" key="4">
    <source>
        <dbReference type="Google" id="ProtNLM"/>
    </source>
</evidence>
<feature type="signal peptide" evidence="1">
    <location>
        <begin position="1"/>
        <end position="27"/>
    </location>
</feature>
<dbReference type="AlphaFoldDB" id="N6ZRB6"/>
<reference evidence="2 3" key="1">
    <citation type="submission" date="2012-09" db="EMBL/GenBank/DDBJ databases">
        <title>Draft Genome Sequences of 6 Strains from Genus Thauera.</title>
        <authorList>
            <person name="Liu B."/>
            <person name="Shapleigh J.P."/>
            <person name="Frostegard A.H."/>
        </authorList>
    </citation>
    <scope>NUCLEOTIDE SEQUENCE [LARGE SCALE GENOMIC DNA]</scope>
    <source>
        <strain evidence="2 3">B4P</strain>
    </source>
</reference>
<keyword evidence="1" id="KW-0732">Signal</keyword>
<dbReference type="EMBL" id="AMXF01000077">
    <property type="protein sequence ID" value="ENO96863.1"/>
    <property type="molecule type" value="Genomic_DNA"/>
</dbReference>
<feature type="chain" id="PRO_5004128828" description="DUF4124 domain-containing protein" evidence="1">
    <location>
        <begin position="28"/>
        <end position="224"/>
    </location>
</feature>
<evidence type="ECO:0000313" key="3">
    <source>
        <dbReference type="Proteomes" id="UP000013047"/>
    </source>
</evidence>
<organism evidence="2 3">
    <name type="scientific">Thauera phenylacetica B4P</name>
    <dbReference type="NCBI Taxonomy" id="1234382"/>
    <lineage>
        <taxon>Bacteria</taxon>
        <taxon>Pseudomonadati</taxon>
        <taxon>Pseudomonadota</taxon>
        <taxon>Betaproteobacteria</taxon>
        <taxon>Rhodocyclales</taxon>
        <taxon>Zoogloeaceae</taxon>
        <taxon>Thauera</taxon>
    </lineage>
</organism>
<keyword evidence="3" id="KW-1185">Reference proteome</keyword>
<proteinExistence type="predicted"/>
<comment type="caution">
    <text evidence="2">The sequence shown here is derived from an EMBL/GenBank/DDBJ whole genome shotgun (WGS) entry which is preliminary data.</text>
</comment>
<gene>
    <name evidence="2" type="ORF">C667_11729</name>
</gene>
<dbReference type="RefSeq" id="WP_004363640.1">
    <property type="nucleotide sequence ID" value="NZ_AMXF01000077.1"/>
</dbReference>
<name>N6ZRB6_9RHOO</name>
<accession>N6ZRB6</accession>
<protein>
    <recommendedName>
        <fullName evidence="4">DUF4124 domain-containing protein</fullName>
    </recommendedName>
</protein>
<evidence type="ECO:0000256" key="1">
    <source>
        <dbReference type="SAM" id="SignalP"/>
    </source>
</evidence>